<dbReference type="GO" id="GO:0005524">
    <property type="term" value="F:ATP binding"/>
    <property type="evidence" value="ECO:0007669"/>
    <property type="project" value="InterPro"/>
</dbReference>
<accession>A0A078A0W3</accession>
<protein>
    <submittedName>
        <fullName evidence="2">Protein kinase domain containing protein</fullName>
    </submittedName>
</protein>
<sequence>MDDNAIKICDFGIATYGENTETSGGKCDYMAPEMHQNTENYDKSIDIWSLGIILYFLCTGESQINEKPLHFAKQ</sequence>
<dbReference type="GO" id="GO:0044773">
    <property type="term" value="P:mitotic DNA damage checkpoint signaling"/>
    <property type="evidence" value="ECO:0007669"/>
    <property type="project" value="TreeGrafter"/>
</dbReference>
<name>A0A078A0W3_STYLE</name>
<dbReference type="PANTHER" id="PTHR44167:SF24">
    <property type="entry name" value="SERINE_THREONINE-PROTEIN KINASE CHK2"/>
    <property type="match status" value="1"/>
</dbReference>
<dbReference type="InterPro" id="IPR000719">
    <property type="entry name" value="Prot_kinase_dom"/>
</dbReference>
<evidence type="ECO:0000313" key="2">
    <source>
        <dbReference type="EMBL" id="CDW75821.1"/>
    </source>
</evidence>
<keyword evidence="3" id="KW-1185">Reference proteome</keyword>
<dbReference type="PROSITE" id="PS50011">
    <property type="entry name" value="PROTEIN_KINASE_DOM"/>
    <property type="match status" value="1"/>
</dbReference>
<dbReference type="PANTHER" id="PTHR44167">
    <property type="entry name" value="OVARIAN-SPECIFIC SERINE/THREONINE-PROTEIN KINASE LOK-RELATED"/>
    <property type="match status" value="1"/>
</dbReference>
<organism evidence="2 3">
    <name type="scientific">Stylonychia lemnae</name>
    <name type="common">Ciliate</name>
    <dbReference type="NCBI Taxonomy" id="5949"/>
    <lineage>
        <taxon>Eukaryota</taxon>
        <taxon>Sar</taxon>
        <taxon>Alveolata</taxon>
        <taxon>Ciliophora</taxon>
        <taxon>Intramacronucleata</taxon>
        <taxon>Spirotrichea</taxon>
        <taxon>Stichotrichia</taxon>
        <taxon>Sporadotrichida</taxon>
        <taxon>Oxytrichidae</taxon>
        <taxon>Stylonychinae</taxon>
        <taxon>Stylonychia</taxon>
    </lineage>
</organism>
<keyword evidence="2" id="KW-0418">Kinase</keyword>
<evidence type="ECO:0000259" key="1">
    <source>
        <dbReference type="PROSITE" id="PS50011"/>
    </source>
</evidence>
<dbReference type="OrthoDB" id="436110at2759"/>
<dbReference type="Gene3D" id="1.10.510.10">
    <property type="entry name" value="Transferase(Phosphotransferase) domain 1"/>
    <property type="match status" value="1"/>
</dbReference>
<dbReference type="Pfam" id="PF00069">
    <property type="entry name" value="Pkinase"/>
    <property type="match status" value="1"/>
</dbReference>
<dbReference type="InParanoid" id="A0A078A0W3"/>
<dbReference type="GO" id="GO:0005634">
    <property type="term" value="C:nucleus"/>
    <property type="evidence" value="ECO:0007669"/>
    <property type="project" value="TreeGrafter"/>
</dbReference>
<keyword evidence="2" id="KW-0808">Transferase</keyword>
<dbReference type="SUPFAM" id="SSF56112">
    <property type="entry name" value="Protein kinase-like (PK-like)"/>
    <property type="match status" value="1"/>
</dbReference>
<dbReference type="GO" id="GO:0004674">
    <property type="term" value="F:protein serine/threonine kinase activity"/>
    <property type="evidence" value="ECO:0007669"/>
    <property type="project" value="TreeGrafter"/>
</dbReference>
<dbReference type="AlphaFoldDB" id="A0A078A0W3"/>
<gene>
    <name evidence="2" type="primary">Contig9728.g10406</name>
    <name evidence="2" type="ORF">STYLEM_4816</name>
</gene>
<dbReference type="Proteomes" id="UP000039865">
    <property type="component" value="Unassembled WGS sequence"/>
</dbReference>
<dbReference type="EMBL" id="CCKQ01004667">
    <property type="protein sequence ID" value="CDW75821.1"/>
    <property type="molecule type" value="Genomic_DNA"/>
</dbReference>
<proteinExistence type="predicted"/>
<feature type="domain" description="Protein kinase" evidence="1">
    <location>
        <begin position="1"/>
        <end position="74"/>
    </location>
</feature>
<reference evidence="2 3" key="1">
    <citation type="submission" date="2014-06" db="EMBL/GenBank/DDBJ databases">
        <authorList>
            <person name="Swart Estienne"/>
        </authorList>
    </citation>
    <scope>NUCLEOTIDE SEQUENCE [LARGE SCALE GENOMIC DNA]</scope>
    <source>
        <strain evidence="2 3">130c</strain>
    </source>
</reference>
<evidence type="ECO:0000313" key="3">
    <source>
        <dbReference type="Proteomes" id="UP000039865"/>
    </source>
</evidence>
<dbReference type="InterPro" id="IPR011009">
    <property type="entry name" value="Kinase-like_dom_sf"/>
</dbReference>